<evidence type="ECO:0000313" key="1">
    <source>
        <dbReference type="EMBL" id="MFD2158150.1"/>
    </source>
</evidence>
<keyword evidence="2" id="KW-1185">Reference proteome</keyword>
<sequence length="139" mass="15889">MSHPANYGSRMTEQELHSIINQLGGPVGFIDTLTQITRFSHCPLTRKLSNKLKNFESIYHFFTAPSKTSFYLEIKQPNDAWATPFDRIDIHYGAISQCGKSLEHHFPFIKCADSRYVLLATQSQITNHKSQITNHQPPL</sequence>
<gene>
    <name evidence="1" type="ORF">ACFSW8_04495</name>
</gene>
<evidence type="ECO:0000313" key="2">
    <source>
        <dbReference type="Proteomes" id="UP001597389"/>
    </source>
</evidence>
<dbReference type="EMBL" id="JBHUJB010000021">
    <property type="protein sequence ID" value="MFD2158150.1"/>
    <property type="molecule type" value="Genomic_DNA"/>
</dbReference>
<dbReference type="Proteomes" id="UP001597389">
    <property type="component" value="Unassembled WGS sequence"/>
</dbReference>
<reference evidence="2" key="1">
    <citation type="journal article" date="2019" name="Int. J. Syst. Evol. Microbiol.">
        <title>The Global Catalogue of Microorganisms (GCM) 10K type strain sequencing project: providing services to taxonomists for standard genome sequencing and annotation.</title>
        <authorList>
            <consortium name="The Broad Institute Genomics Platform"/>
            <consortium name="The Broad Institute Genome Sequencing Center for Infectious Disease"/>
            <person name="Wu L."/>
            <person name="Ma J."/>
        </authorList>
    </citation>
    <scope>NUCLEOTIDE SEQUENCE [LARGE SCALE GENOMIC DNA]</scope>
    <source>
        <strain evidence="2">CCUG 57942</strain>
    </source>
</reference>
<accession>A0ABW4Z8C2</accession>
<proteinExistence type="predicted"/>
<comment type="caution">
    <text evidence="1">The sequence shown here is derived from an EMBL/GenBank/DDBJ whole genome shotgun (WGS) entry which is preliminary data.</text>
</comment>
<organism evidence="1 2">
    <name type="scientific">Rubritalea tangerina</name>
    <dbReference type="NCBI Taxonomy" id="430798"/>
    <lineage>
        <taxon>Bacteria</taxon>
        <taxon>Pseudomonadati</taxon>
        <taxon>Verrucomicrobiota</taxon>
        <taxon>Verrucomicrobiia</taxon>
        <taxon>Verrucomicrobiales</taxon>
        <taxon>Rubritaleaceae</taxon>
        <taxon>Rubritalea</taxon>
    </lineage>
</organism>
<name>A0ABW4Z8C2_9BACT</name>
<protein>
    <submittedName>
        <fullName evidence="1">Uncharacterized protein</fullName>
    </submittedName>
</protein>